<dbReference type="OrthoDB" id="3695090at2"/>
<dbReference type="AlphaFoldDB" id="K0K648"/>
<keyword evidence="1" id="KW-1133">Transmembrane helix</keyword>
<dbReference type="HOGENOM" id="CLU_2025076_0_0_11"/>
<feature type="transmembrane region" description="Helical" evidence="1">
    <location>
        <begin position="56"/>
        <end position="73"/>
    </location>
</feature>
<dbReference type="EMBL" id="HE804045">
    <property type="protein sequence ID" value="CCH33776.1"/>
    <property type="molecule type" value="Genomic_DNA"/>
</dbReference>
<evidence type="ECO:0000313" key="3">
    <source>
        <dbReference type="Proteomes" id="UP000006281"/>
    </source>
</evidence>
<evidence type="ECO:0000256" key="1">
    <source>
        <dbReference type="SAM" id="Phobius"/>
    </source>
</evidence>
<reference evidence="2 3" key="1">
    <citation type="journal article" date="2012" name="BMC Genomics">
        <title>Complete genome sequence of Saccharothrix espanaensis DSM 44229T and comparison to the other completely sequenced Pseudonocardiaceae.</title>
        <authorList>
            <person name="Strobel T."/>
            <person name="Al-Dilaimi A."/>
            <person name="Blom J."/>
            <person name="Gessner A."/>
            <person name="Kalinowski J."/>
            <person name="Luzhetska M."/>
            <person name="Puhler A."/>
            <person name="Szczepanowski R."/>
            <person name="Bechthold A."/>
            <person name="Ruckert C."/>
        </authorList>
    </citation>
    <scope>NUCLEOTIDE SEQUENCE [LARGE SCALE GENOMIC DNA]</scope>
    <source>
        <strain evidence="3">ATCC 51144 / DSM 44229 / JCM 9112 / NBRC 15066 / NRRL 15764</strain>
    </source>
</reference>
<feature type="transmembrane region" description="Helical" evidence="1">
    <location>
        <begin position="32"/>
        <end position="49"/>
    </location>
</feature>
<protein>
    <submittedName>
        <fullName evidence="2">Uncharacterized protein</fullName>
    </submittedName>
</protein>
<keyword evidence="1" id="KW-0472">Membrane</keyword>
<dbReference type="PATRIC" id="fig|1179773.3.peg.6588"/>
<proteinExistence type="predicted"/>
<accession>K0K648</accession>
<evidence type="ECO:0000313" key="2">
    <source>
        <dbReference type="EMBL" id="CCH33776.1"/>
    </source>
</evidence>
<dbReference type="KEGG" id="sesp:BN6_65350"/>
<keyword evidence="1" id="KW-0812">Transmembrane</keyword>
<dbReference type="STRING" id="1179773.BN6_65350"/>
<feature type="transmembrane region" description="Helical" evidence="1">
    <location>
        <begin position="85"/>
        <end position="107"/>
    </location>
</feature>
<dbReference type="eggNOG" id="ENOG5031WJR">
    <property type="taxonomic scope" value="Bacteria"/>
</dbReference>
<organism evidence="2 3">
    <name type="scientific">Saccharothrix espanaensis (strain ATCC 51144 / DSM 44229 / JCM 9112 / NBRC 15066 / NRRL 15764)</name>
    <dbReference type="NCBI Taxonomy" id="1179773"/>
    <lineage>
        <taxon>Bacteria</taxon>
        <taxon>Bacillati</taxon>
        <taxon>Actinomycetota</taxon>
        <taxon>Actinomycetes</taxon>
        <taxon>Pseudonocardiales</taxon>
        <taxon>Pseudonocardiaceae</taxon>
        <taxon>Saccharothrix</taxon>
    </lineage>
</organism>
<dbReference type="Proteomes" id="UP000006281">
    <property type="component" value="Chromosome"/>
</dbReference>
<gene>
    <name evidence="2" type="ordered locus">BN6_65350</name>
</gene>
<name>K0K648_SACES</name>
<sequence>MADLSWPQRTALVLGALLVVWGLVDFVAGRTPLGLLHVITGAAVLVAAFRARAIRLVGTLMGLVFLVVFAYGLGDTGGAMDAGFLGNAAHLLLGFASVGIAESCVWCEQRTRGAVRRVERLP</sequence>
<dbReference type="RefSeq" id="WP_015103887.1">
    <property type="nucleotide sequence ID" value="NC_019673.1"/>
</dbReference>
<keyword evidence="3" id="KW-1185">Reference proteome</keyword>